<keyword evidence="2" id="KW-1185">Reference proteome</keyword>
<dbReference type="Proteomes" id="UP000828390">
    <property type="component" value="Unassembled WGS sequence"/>
</dbReference>
<gene>
    <name evidence="1" type="ORF">DPMN_034154</name>
</gene>
<dbReference type="SUPFAM" id="SSF56219">
    <property type="entry name" value="DNase I-like"/>
    <property type="match status" value="1"/>
</dbReference>
<sequence length="85" mass="10064">METRQKFIPVMKKAREENKEAFLRVDELFIDRREFKPNALEEQGSVVKCVTWNVEGLTADKFSSPEFVNMLSQYDIIFLTETWTN</sequence>
<dbReference type="InterPro" id="IPR036691">
    <property type="entry name" value="Endo/exonu/phosph_ase_sf"/>
</dbReference>
<comment type="caution">
    <text evidence="1">The sequence shown here is derived from an EMBL/GenBank/DDBJ whole genome shotgun (WGS) entry which is preliminary data.</text>
</comment>
<evidence type="ECO:0000313" key="1">
    <source>
        <dbReference type="EMBL" id="KAH3870960.1"/>
    </source>
</evidence>
<name>A0A9D4RLT9_DREPO</name>
<reference evidence="1" key="2">
    <citation type="submission" date="2020-11" db="EMBL/GenBank/DDBJ databases">
        <authorList>
            <person name="McCartney M.A."/>
            <person name="Auch B."/>
            <person name="Kono T."/>
            <person name="Mallez S."/>
            <person name="Becker A."/>
            <person name="Gohl D.M."/>
            <person name="Silverstein K.A.T."/>
            <person name="Koren S."/>
            <person name="Bechman K.B."/>
            <person name="Herman A."/>
            <person name="Abrahante J.E."/>
            <person name="Garbe J."/>
        </authorList>
    </citation>
    <scope>NUCLEOTIDE SEQUENCE</scope>
    <source>
        <strain evidence="1">Duluth1</strain>
        <tissue evidence="1">Whole animal</tissue>
    </source>
</reference>
<dbReference type="EMBL" id="JAIWYP010000002">
    <property type="protein sequence ID" value="KAH3870960.1"/>
    <property type="molecule type" value="Genomic_DNA"/>
</dbReference>
<reference evidence="1" key="1">
    <citation type="journal article" date="2019" name="bioRxiv">
        <title>The Genome of the Zebra Mussel, Dreissena polymorpha: A Resource for Invasive Species Research.</title>
        <authorList>
            <person name="McCartney M.A."/>
            <person name="Auch B."/>
            <person name="Kono T."/>
            <person name="Mallez S."/>
            <person name="Zhang Y."/>
            <person name="Obille A."/>
            <person name="Becker A."/>
            <person name="Abrahante J.E."/>
            <person name="Garbe J."/>
            <person name="Badalamenti J.P."/>
            <person name="Herman A."/>
            <person name="Mangelson H."/>
            <person name="Liachko I."/>
            <person name="Sullivan S."/>
            <person name="Sone E.D."/>
            <person name="Koren S."/>
            <person name="Silverstein K.A.T."/>
            <person name="Beckman K.B."/>
            <person name="Gohl D.M."/>
        </authorList>
    </citation>
    <scope>NUCLEOTIDE SEQUENCE</scope>
    <source>
        <strain evidence="1">Duluth1</strain>
        <tissue evidence="1">Whole animal</tissue>
    </source>
</reference>
<dbReference type="AlphaFoldDB" id="A0A9D4RLT9"/>
<proteinExistence type="predicted"/>
<organism evidence="1 2">
    <name type="scientific">Dreissena polymorpha</name>
    <name type="common">Zebra mussel</name>
    <name type="synonym">Mytilus polymorpha</name>
    <dbReference type="NCBI Taxonomy" id="45954"/>
    <lineage>
        <taxon>Eukaryota</taxon>
        <taxon>Metazoa</taxon>
        <taxon>Spiralia</taxon>
        <taxon>Lophotrochozoa</taxon>
        <taxon>Mollusca</taxon>
        <taxon>Bivalvia</taxon>
        <taxon>Autobranchia</taxon>
        <taxon>Heteroconchia</taxon>
        <taxon>Euheterodonta</taxon>
        <taxon>Imparidentia</taxon>
        <taxon>Neoheterodontei</taxon>
        <taxon>Myida</taxon>
        <taxon>Dreissenoidea</taxon>
        <taxon>Dreissenidae</taxon>
        <taxon>Dreissena</taxon>
    </lineage>
</organism>
<evidence type="ECO:0000313" key="2">
    <source>
        <dbReference type="Proteomes" id="UP000828390"/>
    </source>
</evidence>
<protein>
    <submittedName>
        <fullName evidence="1">Uncharacterized protein</fullName>
    </submittedName>
</protein>
<accession>A0A9D4RLT9</accession>